<dbReference type="InterPro" id="IPR035979">
    <property type="entry name" value="RBD_domain_sf"/>
</dbReference>
<dbReference type="SUPFAM" id="SSF54928">
    <property type="entry name" value="RNA-binding domain, RBD"/>
    <property type="match status" value="1"/>
</dbReference>
<feature type="region of interest" description="Disordered" evidence="1">
    <location>
        <begin position="281"/>
        <end position="352"/>
    </location>
</feature>
<evidence type="ECO:0000313" key="2">
    <source>
        <dbReference type="EMBL" id="CAK0844107.1"/>
    </source>
</evidence>
<comment type="caution">
    <text evidence="2">The sequence shown here is derived from an EMBL/GenBank/DDBJ whole genome shotgun (WGS) entry which is preliminary data.</text>
</comment>
<evidence type="ECO:0000256" key="1">
    <source>
        <dbReference type="SAM" id="MobiDB-lite"/>
    </source>
</evidence>
<organism evidence="2 3">
    <name type="scientific">Prorocentrum cordatum</name>
    <dbReference type="NCBI Taxonomy" id="2364126"/>
    <lineage>
        <taxon>Eukaryota</taxon>
        <taxon>Sar</taxon>
        <taxon>Alveolata</taxon>
        <taxon>Dinophyceae</taxon>
        <taxon>Prorocentrales</taxon>
        <taxon>Prorocentraceae</taxon>
        <taxon>Prorocentrum</taxon>
    </lineage>
</organism>
<name>A0ABN9TE95_9DINO</name>
<evidence type="ECO:0000313" key="3">
    <source>
        <dbReference type="Proteomes" id="UP001189429"/>
    </source>
</evidence>
<feature type="region of interest" description="Disordered" evidence="1">
    <location>
        <begin position="441"/>
        <end position="487"/>
    </location>
</feature>
<evidence type="ECO:0008006" key="4">
    <source>
        <dbReference type="Google" id="ProtNLM"/>
    </source>
</evidence>
<dbReference type="Proteomes" id="UP001189429">
    <property type="component" value="Unassembled WGS sequence"/>
</dbReference>
<sequence length="487" mass="52036">MAVAQDLLEGAFKLQVAIESDLGAFAACTAACQKALEQSVGFSDYQNVVQLWALPRPDQLSFRRVYAGVFVWAADSTMGHILKVEGHMTDEQASVDDHSKFCKAGSDLADHYAKLGALARERPIPEQSEWLDRALAISRQVTNPALLQYSEQLDSVRPMVDMMQHRSRREGGSGPPGVRLDQSCEAGPAVRGDEGAHGGPRWVGNVKAPQARLAHTAALDAGCDHAAAFCLRRAAAEAACIGPPPGLEPPAVRPPGAWGWPAAAARDEPMKVSILASAPPAMELTSPPQHHGQQQPLQGRDRQPLGQGQPRQPAPAPRQQRQSRRPPPPEPQGQAEPQGRAAPCPAGRPRAPPSRATLVIAYFPRAASDEEVCRALDGAVGRVNSVRRCEVVREGGLYGFFEFADSQLAEAALDACSKGTLIMRDHTKKKWFLHARPPCRSRRAIGGGPPAGRRGRTRSTSDASTALPASRCISEATASEAGGESPL</sequence>
<accession>A0ABN9TE95</accession>
<keyword evidence="3" id="KW-1185">Reference proteome</keyword>
<reference evidence="2" key="1">
    <citation type="submission" date="2023-10" db="EMBL/GenBank/DDBJ databases">
        <authorList>
            <person name="Chen Y."/>
            <person name="Shah S."/>
            <person name="Dougan E. K."/>
            <person name="Thang M."/>
            <person name="Chan C."/>
        </authorList>
    </citation>
    <scope>NUCLEOTIDE SEQUENCE [LARGE SCALE GENOMIC DNA]</scope>
</reference>
<feature type="compositionally biased region" description="Low complexity" evidence="1">
    <location>
        <begin position="287"/>
        <end position="311"/>
    </location>
</feature>
<feature type="compositionally biased region" description="Low complexity" evidence="1">
    <location>
        <begin position="332"/>
        <end position="352"/>
    </location>
</feature>
<gene>
    <name evidence="2" type="ORF">PCOR1329_LOCUS38276</name>
</gene>
<proteinExistence type="predicted"/>
<dbReference type="EMBL" id="CAUYUJ010014633">
    <property type="protein sequence ID" value="CAK0844107.1"/>
    <property type="molecule type" value="Genomic_DNA"/>
</dbReference>
<protein>
    <recommendedName>
        <fullName evidence="4">RRM domain-containing protein</fullName>
    </recommendedName>
</protein>